<feature type="transmembrane region" description="Helical" evidence="1">
    <location>
        <begin position="304"/>
        <end position="327"/>
    </location>
</feature>
<dbReference type="Proteomes" id="UP001500034">
    <property type="component" value="Unassembled WGS sequence"/>
</dbReference>
<feature type="transmembrane region" description="Helical" evidence="1">
    <location>
        <begin position="641"/>
        <end position="665"/>
    </location>
</feature>
<dbReference type="EMBL" id="BAABCQ010000015">
    <property type="protein sequence ID" value="GAA3960992.1"/>
    <property type="molecule type" value="Genomic_DNA"/>
</dbReference>
<evidence type="ECO:0008006" key="4">
    <source>
        <dbReference type="Google" id="ProtNLM"/>
    </source>
</evidence>
<gene>
    <name evidence="2" type="ORF">GCM10022384_11910</name>
</gene>
<sequence>MALFLSIVPLSALAAMGVWAFAEDRDARFLLLMLCLAPAVLGLLVLTGYGLLRQRLRPSDVVRAVSAGPRPVGPPPALPRTVPGTVGWRWLSGLYCTSLTAWAVGFWFVSAAYPDRSGRLLSDGRLWMWGGAITVIVLCCVLNVDGTVGRVLPDRTRALRGTVRDGGVVAADGGLRVTVRVLRIPSRQLAQGLRDRDLWLCWDPRRGRRVFPADGAERHDCAAVLVLDNDRAVRVRAVFPPGTSAWEAGTVTGGPEAPVDPARKVGTWDPRTMWPLTVTWPAIGWYALALLMSGAMMTEGAPRGLLGVVGTVAMLVAFALHSTEVFLRAPAAAWYRDAGYADAALHALGRAGERASPETDRLRRVVRRIPVLLGVVTVAPAAALAGLLAWVVWPGPQARSAVVAGCLAVAGLVWVVLLVHRVFTGPVETAEAERALRDAGLVLPRDSARRHRLRRAGALLGTVGTVGWLAGLVLLLPAGDVTADPRLEVLRDAGAVVAEVPILSARRVKSHYSVHDGRPTGHRYAVTQSLTVGLRDDTGLTHPARVTTKSDDPRAEGDRISVIYAPSAPAIGAYIGEDSSDSLTSWLSNWQGYQADLPRLLDGRALSGRQLVLCGTLWFLAVLPFAFSAPQDRGKPKRRPVWPVTLTFPTAVGYALVLAGSAVMLTDWVTGFGRVVLGVATGVCLIAALTPGPLRGMDTR</sequence>
<proteinExistence type="predicted"/>
<feature type="transmembrane region" description="Helical" evidence="1">
    <location>
        <begin position="610"/>
        <end position="629"/>
    </location>
</feature>
<keyword evidence="3" id="KW-1185">Reference proteome</keyword>
<feature type="transmembrane region" description="Helical" evidence="1">
    <location>
        <begin position="273"/>
        <end position="292"/>
    </location>
</feature>
<evidence type="ECO:0000256" key="1">
    <source>
        <dbReference type="SAM" id="Phobius"/>
    </source>
</evidence>
<feature type="transmembrane region" description="Helical" evidence="1">
    <location>
        <begin position="399"/>
        <end position="419"/>
    </location>
</feature>
<feature type="transmembrane region" description="Helical" evidence="1">
    <location>
        <begin position="458"/>
        <end position="478"/>
    </location>
</feature>
<evidence type="ECO:0000313" key="2">
    <source>
        <dbReference type="EMBL" id="GAA3960992.1"/>
    </source>
</evidence>
<keyword evidence="1" id="KW-0812">Transmembrane</keyword>
<keyword evidence="1" id="KW-0472">Membrane</keyword>
<feature type="transmembrane region" description="Helical" evidence="1">
    <location>
        <begin position="30"/>
        <end position="52"/>
    </location>
</feature>
<feature type="transmembrane region" description="Helical" evidence="1">
    <location>
        <begin position="126"/>
        <end position="144"/>
    </location>
</feature>
<comment type="caution">
    <text evidence="2">The sequence shown here is derived from an EMBL/GenBank/DDBJ whole genome shotgun (WGS) entry which is preliminary data.</text>
</comment>
<keyword evidence="1" id="KW-1133">Transmembrane helix</keyword>
<reference evidence="3" key="1">
    <citation type="journal article" date="2019" name="Int. J. Syst. Evol. Microbiol.">
        <title>The Global Catalogue of Microorganisms (GCM) 10K type strain sequencing project: providing services to taxonomists for standard genome sequencing and annotation.</title>
        <authorList>
            <consortium name="The Broad Institute Genomics Platform"/>
            <consortium name="The Broad Institute Genome Sequencing Center for Infectious Disease"/>
            <person name="Wu L."/>
            <person name="Ma J."/>
        </authorList>
    </citation>
    <scope>NUCLEOTIDE SEQUENCE [LARGE SCALE GENOMIC DNA]</scope>
    <source>
        <strain evidence="3">JCM 17027</strain>
    </source>
</reference>
<accession>A0ABP7P7D9</accession>
<name>A0ABP7P7D9_9ACTN</name>
<feature type="transmembrane region" description="Helical" evidence="1">
    <location>
        <begin position="671"/>
        <end position="690"/>
    </location>
</feature>
<feature type="transmembrane region" description="Helical" evidence="1">
    <location>
        <begin position="90"/>
        <end position="114"/>
    </location>
</feature>
<protein>
    <recommendedName>
        <fullName evidence="4">Integral membrane protein</fullName>
    </recommendedName>
</protein>
<evidence type="ECO:0000313" key="3">
    <source>
        <dbReference type="Proteomes" id="UP001500034"/>
    </source>
</evidence>
<feature type="transmembrane region" description="Helical" evidence="1">
    <location>
        <begin position="371"/>
        <end position="393"/>
    </location>
</feature>
<organism evidence="2 3">
    <name type="scientific">Streptomyces marokkonensis</name>
    <dbReference type="NCBI Taxonomy" id="324855"/>
    <lineage>
        <taxon>Bacteria</taxon>
        <taxon>Bacillati</taxon>
        <taxon>Actinomycetota</taxon>
        <taxon>Actinomycetes</taxon>
        <taxon>Kitasatosporales</taxon>
        <taxon>Streptomycetaceae</taxon>
        <taxon>Streptomyces</taxon>
    </lineage>
</organism>